<proteinExistence type="predicted"/>
<feature type="transmembrane region" description="Helical" evidence="1">
    <location>
        <begin position="137"/>
        <end position="158"/>
    </location>
</feature>
<keyword evidence="1" id="KW-1133">Transmembrane helix</keyword>
<evidence type="ECO:0000256" key="1">
    <source>
        <dbReference type="SAM" id="Phobius"/>
    </source>
</evidence>
<organism evidence="2 3">
    <name type="scientific">Algisphaera agarilytica</name>
    <dbReference type="NCBI Taxonomy" id="1385975"/>
    <lineage>
        <taxon>Bacteria</taxon>
        <taxon>Pseudomonadati</taxon>
        <taxon>Planctomycetota</taxon>
        <taxon>Phycisphaerae</taxon>
        <taxon>Phycisphaerales</taxon>
        <taxon>Phycisphaeraceae</taxon>
        <taxon>Algisphaera</taxon>
    </lineage>
</organism>
<feature type="transmembrane region" description="Helical" evidence="1">
    <location>
        <begin position="170"/>
        <end position="187"/>
    </location>
</feature>
<dbReference type="RefSeq" id="WP_184676014.1">
    <property type="nucleotide sequence ID" value="NZ_JACHGY010000001.1"/>
</dbReference>
<evidence type="ECO:0008006" key="4">
    <source>
        <dbReference type="Google" id="ProtNLM"/>
    </source>
</evidence>
<evidence type="ECO:0000313" key="3">
    <source>
        <dbReference type="Proteomes" id="UP000541810"/>
    </source>
</evidence>
<dbReference type="EMBL" id="JACHGY010000001">
    <property type="protein sequence ID" value="MBB6428667.1"/>
    <property type="molecule type" value="Genomic_DNA"/>
</dbReference>
<keyword evidence="3" id="KW-1185">Reference proteome</keyword>
<protein>
    <recommendedName>
        <fullName evidence="4">Peptidase family M50</fullName>
    </recommendedName>
</protein>
<feature type="transmembrane region" description="Helical" evidence="1">
    <location>
        <begin position="12"/>
        <end position="30"/>
    </location>
</feature>
<feature type="transmembrane region" description="Helical" evidence="1">
    <location>
        <begin position="99"/>
        <end position="117"/>
    </location>
</feature>
<comment type="caution">
    <text evidence="2">The sequence shown here is derived from an EMBL/GenBank/DDBJ whole genome shotgun (WGS) entry which is preliminary data.</text>
</comment>
<name>A0A7X0H3L8_9BACT</name>
<keyword evidence="1" id="KW-0472">Membrane</keyword>
<dbReference type="AlphaFoldDB" id="A0A7X0H3L8"/>
<dbReference type="Proteomes" id="UP000541810">
    <property type="component" value="Unassembled WGS sequence"/>
</dbReference>
<accession>A0A7X0H3L8</accession>
<sequence>MSDSNKMTVHQIALAIAMLGLSWVGMMVVHELGHVIGGMLTGGTVQRVVLPVLGFSRTDVKPNPSPGIVVWAGPVIGVLLPLAMWGLSRLPKLSYFEPAMRFFAGFCLVANGAYIALGTFERVGDVDVMLSTGTPEWVLWLFGAITAPFGFFMWHGLGARFGLSRLRSHWLAWILLAVTVALCFVDIEIELHH</sequence>
<keyword evidence="1" id="KW-0812">Transmembrane</keyword>
<feature type="transmembrane region" description="Helical" evidence="1">
    <location>
        <begin position="68"/>
        <end position="87"/>
    </location>
</feature>
<gene>
    <name evidence="2" type="ORF">HNQ40_000473</name>
</gene>
<reference evidence="2 3" key="1">
    <citation type="submission" date="2020-08" db="EMBL/GenBank/DDBJ databases">
        <title>Genomic Encyclopedia of Type Strains, Phase IV (KMG-IV): sequencing the most valuable type-strain genomes for metagenomic binning, comparative biology and taxonomic classification.</title>
        <authorList>
            <person name="Goeker M."/>
        </authorList>
    </citation>
    <scope>NUCLEOTIDE SEQUENCE [LARGE SCALE GENOMIC DNA]</scope>
    <source>
        <strain evidence="2 3">DSM 103725</strain>
    </source>
</reference>
<evidence type="ECO:0000313" key="2">
    <source>
        <dbReference type="EMBL" id="MBB6428667.1"/>
    </source>
</evidence>